<organism evidence="4 5">
    <name type="scientific">Exophiala dermatitidis</name>
    <name type="common">Black yeast-like fungus</name>
    <name type="synonym">Wangiella dermatitidis</name>
    <dbReference type="NCBI Taxonomy" id="5970"/>
    <lineage>
        <taxon>Eukaryota</taxon>
        <taxon>Fungi</taxon>
        <taxon>Dikarya</taxon>
        <taxon>Ascomycota</taxon>
        <taxon>Pezizomycotina</taxon>
        <taxon>Eurotiomycetes</taxon>
        <taxon>Chaetothyriomycetidae</taxon>
        <taxon>Chaetothyriales</taxon>
        <taxon>Herpotrichiellaceae</taxon>
        <taxon>Exophiala</taxon>
    </lineage>
</organism>
<comment type="similarity">
    <text evidence="1">Belongs to the pyrroline-5-carboxylate reductase family.</text>
</comment>
<protein>
    <submittedName>
        <fullName evidence="4">Delta 1-pyrroline-5-carboxylate reductase</fullName>
        <ecNumber evidence="4">1.5.1.2</ecNumber>
    </submittedName>
</protein>
<evidence type="ECO:0000259" key="3">
    <source>
        <dbReference type="Pfam" id="PF14748"/>
    </source>
</evidence>
<name>A0AAN6EZA3_EXODE</name>
<evidence type="ECO:0000313" key="4">
    <source>
        <dbReference type="EMBL" id="KAJ8993086.1"/>
    </source>
</evidence>
<dbReference type="HAMAP" id="MF_01925">
    <property type="entry name" value="P5C_reductase"/>
    <property type="match status" value="1"/>
</dbReference>
<dbReference type="SUPFAM" id="SSF48179">
    <property type="entry name" value="6-phosphogluconate dehydrogenase C-terminal domain-like"/>
    <property type="match status" value="1"/>
</dbReference>
<dbReference type="InterPro" id="IPR008927">
    <property type="entry name" value="6-PGluconate_DH-like_C_sf"/>
</dbReference>
<feature type="domain" description="Pyrroline-5-carboxylate reductase dimerisation" evidence="3">
    <location>
        <begin position="212"/>
        <end position="311"/>
    </location>
</feature>
<comment type="caution">
    <text evidence="4">The sequence shown here is derived from an EMBL/GenBank/DDBJ whole genome shotgun (WGS) entry which is preliminary data.</text>
</comment>
<dbReference type="GO" id="GO:0004735">
    <property type="term" value="F:pyrroline-5-carboxylate reductase activity"/>
    <property type="evidence" value="ECO:0007669"/>
    <property type="project" value="UniProtKB-EC"/>
</dbReference>
<dbReference type="GO" id="GO:0055129">
    <property type="term" value="P:L-proline biosynthetic process"/>
    <property type="evidence" value="ECO:0007669"/>
    <property type="project" value="TreeGrafter"/>
</dbReference>
<dbReference type="Gene3D" id="1.10.3730.10">
    <property type="entry name" value="ProC C-terminal domain-like"/>
    <property type="match status" value="1"/>
</dbReference>
<reference evidence="4" key="1">
    <citation type="submission" date="2023-01" db="EMBL/GenBank/DDBJ databases">
        <title>Exophiala dermititidis isolated from Cystic Fibrosis Patient.</title>
        <authorList>
            <person name="Kurbessoian T."/>
            <person name="Crocker A."/>
            <person name="Murante D."/>
            <person name="Hogan D.A."/>
            <person name="Stajich J.E."/>
        </authorList>
    </citation>
    <scope>NUCLEOTIDE SEQUENCE</scope>
    <source>
        <strain evidence="4">Ex8</strain>
    </source>
</reference>
<dbReference type="AlphaFoldDB" id="A0AAN6EZA3"/>
<dbReference type="InterPro" id="IPR036291">
    <property type="entry name" value="NAD(P)-bd_dom_sf"/>
</dbReference>
<sequence length="330" mass="35078">MSTIPNELQQKKATLLIIGGGRLGTAVLQGLLSNPDTAGLLSRIVVAVRSEGTQNRLQRLLRSSLSSRCVDDSQVRTSVILSDSTPAAIEHADIIFLACGHNDCEQSLARQSIKDAFRRRLGKQTIVSFMGGVTIDTLRHILFTEKGQPPLQTETACCILRALPNVAAKFNQSITAVARVSESSAAERSKDIHESRTETILRLFGTVIWTAEQDINAAGALCASSLAYYATIIEAVAEGGRGQNSAISRETALQLSAQAAKGAARLIEAGETPEQIRAAIVSPGGSTARGIQAMKDRQIAPLLREAIFETSGAADDLSTNAVRSSSETSH</sequence>
<dbReference type="Gene3D" id="3.40.50.720">
    <property type="entry name" value="NAD(P)-binding Rossmann-like Domain"/>
    <property type="match status" value="1"/>
</dbReference>
<dbReference type="InterPro" id="IPR029036">
    <property type="entry name" value="P5CR_dimer"/>
</dbReference>
<dbReference type="PANTHER" id="PTHR11645">
    <property type="entry name" value="PYRROLINE-5-CARBOXYLATE REDUCTASE"/>
    <property type="match status" value="1"/>
</dbReference>
<gene>
    <name evidence="4" type="primary">PRO3_1</name>
    <name evidence="4" type="ORF">HRR80_003121</name>
</gene>
<dbReference type="PANTHER" id="PTHR11645:SF0">
    <property type="entry name" value="PYRROLINE-5-CARBOXYLATE REDUCTASE 3"/>
    <property type="match status" value="1"/>
</dbReference>
<keyword evidence="2 4" id="KW-0560">Oxidoreductase</keyword>
<dbReference type="InterPro" id="IPR000304">
    <property type="entry name" value="Pyrroline-COOH_reductase"/>
</dbReference>
<evidence type="ECO:0000313" key="5">
    <source>
        <dbReference type="Proteomes" id="UP001161757"/>
    </source>
</evidence>
<dbReference type="SUPFAM" id="SSF51735">
    <property type="entry name" value="NAD(P)-binding Rossmann-fold domains"/>
    <property type="match status" value="1"/>
</dbReference>
<evidence type="ECO:0000256" key="1">
    <source>
        <dbReference type="ARBA" id="ARBA00005525"/>
    </source>
</evidence>
<dbReference type="Proteomes" id="UP001161757">
    <property type="component" value="Unassembled WGS sequence"/>
</dbReference>
<evidence type="ECO:0000256" key="2">
    <source>
        <dbReference type="ARBA" id="ARBA00023002"/>
    </source>
</evidence>
<dbReference type="EMBL" id="JAJGCB010000004">
    <property type="protein sequence ID" value="KAJ8993086.1"/>
    <property type="molecule type" value="Genomic_DNA"/>
</dbReference>
<proteinExistence type="inferred from homology"/>
<dbReference type="Pfam" id="PF14748">
    <property type="entry name" value="P5CR_dimer"/>
    <property type="match status" value="1"/>
</dbReference>
<dbReference type="EC" id="1.5.1.2" evidence="4"/>
<accession>A0AAN6EZA3</accession>